<sequence>MHEIIDAISEGVYTTDKDGTIESAMRIVENTASELMVEDLFSFLLKQMFGDFASNINNPTEVERTAAIQLTE</sequence>
<keyword evidence="2" id="KW-1185">Reference proteome</keyword>
<evidence type="ECO:0000313" key="2">
    <source>
        <dbReference type="Proteomes" id="UP000049855"/>
    </source>
</evidence>
<dbReference type="Proteomes" id="UP000049855">
    <property type="component" value="Unassembled WGS sequence"/>
</dbReference>
<proteinExistence type="predicted"/>
<dbReference type="EMBL" id="CTRP01000012">
    <property type="protein sequence ID" value="CQR73013.1"/>
    <property type="molecule type" value="Genomic_DNA"/>
</dbReference>
<gene>
    <name evidence="1" type="ORF">SpAn4DRAFT_2245</name>
</gene>
<reference evidence="2" key="1">
    <citation type="submission" date="2015-03" db="EMBL/GenBank/DDBJ databases">
        <authorList>
            <person name="Nijsse Bart"/>
        </authorList>
    </citation>
    <scope>NUCLEOTIDE SEQUENCE [LARGE SCALE GENOMIC DNA]</scope>
</reference>
<dbReference type="AlphaFoldDB" id="A0A0U1L1H4"/>
<accession>A0A0U1L1H4</accession>
<dbReference type="RefSeq" id="WP_021167828.1">
    <property type="nucleotide sequence ID" value="NZ_CTRP01000012.1"/>
</dbReference>
<name>A0A0U1L1H4_9FIRM</name>
<organism evidence="1 2">
    <name type="scientific">Sporomusa ovata</name>
    <dbReference type="NCBI Taxonomy" id="2378"/>
    <lineage>
        <taxon>Bacteria</taxon>
        <taxon>Bacillati</taxon>
        <taxon>Bacillota</taxon>
        <taxon>Negativicutes</taxon>
        <taxon>Selenomonadales</taxon>
        <taxon>Sporomusaceae</taxon>
        <taxon>Sporomusa</taxon>
    </lineage>
</organism>
<protein>
    <submittedName>
        <fullName evidence="1">Uncharacterized protein</fullName>
    </submittedName>
</protein>
<evidence type="ECO:0000313" key="1">
    <source>
        <dbReference type="EMBL" id="CQR73013.1"/>
    </source>
</evidence>